<organism evidence="1 2">
    <name type="scientific">Bursaphelenchus okinawaensis</name>
    <dbReference type="NCBI Taxonomy" id="465554"/>
    <lineage>
        <taxon>Eukaryota</taxon>
        <taxon>Metazoa</taxon>
        <taxon>Ecdysozoa</taxon>
        <taxon>Nematoda</taxon>
        <taxon>Chromadorea</taxon>
        <taxon>Rhabditida</taxon>
        <taxon>Tylenchina</taxon>
        <taxon>Tylenchomorpha</taxon>
        <taxon>Aphelenchoidea</taxon>
        <taxon>Aphelenchoididae</taxon>
        <taxon>Bursaphelenchus</taxon>
    </lineage>
</organism>
<evidence type="ECO:0000313" key="2">
    <source>
        <dbReference type="Proteomes" id="UP000614601"/>
    </source>
</evidence>
<dbReference type="AlphaFoldDB" id="A0A811KQH4"/>
<comment type="caution">
    <text evidence="1">The sequence shown here is derived from an EMBL/GenBank/DDBJ whole genome shotgun (WGS) entry which is preliminary data.</text>
</comment>
<gene>
    <name evidence="1" type="ORF">BOKJ2_LOCUS7235</name>
</gene>
<protein>
    <submittedName>
        <fullName evidence="1">Uncharacterized protein</fullName>
    </submittedName>
</protein>
<sequence>MACVLASKIGTIDLREVEDEAKCWDGLVDTLTYVTEQTVNLKELRCYSSILNLTTIKSDVIVYKLVLFLNDELKKEIDCVNLEVHANSASELQDLSLLT</sequence>
<dbReference type="EMBL" id="CAJFDH010000003">
    <property type="protein sequence ID" value="CAD5217726.1"/>
    <property type="molecule type" value="Genomic_DNA"/>
</dbReference>
<keyword evidence="2" id="KW-1185">Reference proteome</keyword>
<dbReference type="Proteomes" id="UP000783686">
    <property type="component" value="Unassembled WGS sequence"/>
</dbReference>
<accession>A0A811KQH4</accession>
<proteinExistence type="predicted"/>
<name>A0A811KQH4_9BILA</name>
<reference evidence="1" key="1">
    <citation type="submission" date="2020-09" db="EMBL/GenBank/DDBJ databases">
        <authorList>
            <person name="Kikuchi T."/>
        </authorList>
    </citation>
    <scope>NUCLEOTIDE SEQUENCE</scope>
    <source>
        <strain evidence="1">SH1</strain>
    </source>
</reference>
<dbReference type="Proteomes" id="UP000614601">
    <property type="component" value="Unassembled WGS sequence"/>
</dbReference>
<evidence type="ECO:0000313" key="1">
    <source>
        <dbReference type="EMBL" id="CAD5217726.1"/>
    </source>
</evidence>
<dbReference type="EMBL" id="CAJFCW020000003">
    <property type="protein sequence ID" value="CAG9108365.1"/>
    <property type="molecule type" value="Genomic_DNA"/>
</dbReference>